<comment type="similarity">
    <text evidence="2">Belongs to the CPA3 antiporters (TC 2.A.63) subunit F family.</text>
</comment>
<name>H0E4P2_9ACTN</name>
<dbReference type="RefSeq" id="WP_007573490.1">
    <property type="nucleotide sequence ID" value="NZ_AGUD01000112.1"/>
</dbReference>
<dbReference type="GO" id="GO:0005886">
    <property type="term" value="C:plasma membrane"/>
    <property type="evidence" value="ECO:0007669"/>
    <property type="project" value="UniProtKB-SubCell"/>
</dbReference>
<reference evidence="9 10" key="1">
    <citation type="journal article" date="2013" name="Biodegradation">
        <title>Quantitative proteomic analysis of ibuprofen-degrading Patulibacter sp. strain I11.</title>
        <authorList>
            <person name="Almeida B."/>
            <person name="Kjeldal H."/>
            <person name="Lolas I."/>
            <person name="Knudsen A.D."/>
            <person name="Carvalho G."/>
            <person name="Nielsen K.L."/>
            <person name="Barreto Crespo M.T."/>
            <person name="Stensballe A."/>
            <person name="Nielsen J.L."/>
        </authorList>
    </citation>
    <scope>NUCLEOTIDE SEQUENCE [LARGE SCALE GENOMIC DNA]</scope>
    <source>
        <strain evidence="9 10">I11</strain>
    </source>
</reference>
<evidence type="ECO:0000256" key="7">
    <source>
        <dbReference type="ARBA" id="ARBA00023136"/>
    </source>
</evidence>
<dbReference type="InterPro" id="IPR007208">
    <property type="entry name" value="MrpF/PhaF-like"/>
</dbReference>
<accession>H0E4P2</accession>
<comment type="subcellular location">
    <subcellularLocation>
        <location evidence="1">Cell membrane</location>
        <topology evidence="1">Multi-pass membrane protein</topology>
    </subcellularLocation>
</comment>
<dbReference type="AlphaFoldDB" id="H0E4P2"/>
<evidence type="ECO:0000313" key="9">
    <source>
        <dbReference type="EMBL" id="EHN11355.1"/>
    </source>
</evidence>
<dbReference type="PANTHER" id="PTHR34702:SF1">
    <property type="entry name" value="NA(+)_H(+) ANTIPORTER SUBUNIT F"/>
    <property type="match status" value="1"/>
</dbReference>
<feature type="transmembrane region" description="Helical" evidence="8">
    <location>
        <begin position="59"/>
        <end position="82"/>
    </location>
</feature>
<dbReference type="PANTHER" id="PTHR34702">
    <property type="entry name" value="NA(+)/H(+) ANTIPORTER SUBUNIT F1"/>
    <property type="match status" value="1"/>
</dbReference>
<sequence>MTVVIWIAATMLGVAGLLALIRIVRGPAVLDRIVGLDVLLSCLIGGIGLEAAFNRHGTTLPILAVLALLGFVGSVAVARFAAGDEDERSGEREGRP</sequence>
<evidence type="ECO:0000256" key="2">
    <source>
        <dbReference type="ARBA" id="ARBA00009212"/>
    </source>
</evidence>
<evidence type="ECO:0000256" key="6">
    <source>
        <dbReference type="ARBA" id="ARBA00022989"/>
    </source>
</evidence>
<dbReference type="OrthoDB" id="3733837at2"/>
<evidence type="ECO:0000256" key="3">
    <source>
        <dbReference type="ARBA" id="ARBA00022448"/>
    </source>
</evidence>
<keyword evidence="6 8" id="KW-1133">Transmembrane helix</keyword>
<evidence type="ECO:0000256" key="5">
    <source>
        <dbReference type="ARBA" id="ARBA00022692"/>
    </source>
</evidence>
<gene>
    <name evidence="9" type="ORF">PAI11_17730</name>
</gene>
<evidence type="ECO:0000313" key="10">
    <source>
        <dbReference type="Proteomes" id="UP000005143"/>
    </source>
</evidence>
<keyword evidence="4" id="KW-1003">Cell membrane</keyword>
<organism evidence="9 10">
    <name type="scientific">Patulibacter medicamentivorans</name>
    <dbReference type="NCBI Taxonomy" id="1097667"/>
    <lineage>
        <taxon>Bacteria</taxon>
        <taxon>Bacillati</taxon>
        <taxon>Actinomycetota</taxon>
        <taxon>Thermoleophilia</taxon>
        <taxon>Solirubrobacterales</taxon>
        <taxon>Patulibacteraceae</taxon>
        <taxon>Patulibacter</taxon>
    </lineage>
</organism>
<evidence type="ECO:0000256" key="4">
    <source>
        <dbReference type="ARBA" id="ARBA00022475"/>
    </source>
</evidence>
<keyword evidence="7 8" id="KW-0472">Membrane</keyword>
<dbReference type="EMBL" id="AGUD01000112">
    <property type="protein sequence ID" value="EHN11355.1"/>
    <property type="molecule type" value="Genomic_DNA"/>
</dbReference>
<protein>
    <submittedName>
        <fullName evidence="9">Na(+) H(+) antiporter subunit F</fullName>
    </submittedName>
</protein>
<keyword evidence="10" id="KW-1185">Reference proteome</keyword>
<evidence type="ECO:0000256" key="1">
    <source>
        <dbReference type="ARBA" id="ARBA00004651"/>
    </source>
</evidence>
<dbReference type="GO" id="GO:0015385">
    <property type="term" value="F:sodium:proton antiporter activity"/>
    <property type="evidence" value="ECO:0007669"/>
    <property type="project" value="TreeGrafter"/>
</dbReference>
<feature type="transmembrane region" description="Helical" evidence="8">
    <location>
        <begin position="33"/>
        <end position="53"/>
    </location>
</feature>
<dbReference type="Proteomes" id="UP000005143">
    <property type="component" value="Unassembled WGS sequence"/>
</dbReference>
<dbReference type="Pfam" id="PF04066">
    <property type="entry name" value="MrpF_PhaF"/>
    <property type="match status" value="1"/>
</dbReference>
<keyword evidence="3" id="KW-0813">Transport</keyword>
<comment type="caution">
    <text evidence="9">The sequence shown here is derived from an EMBL/GenBank/DDBJ whole genome shotgun (WGS) entry which is preliminary data.</text>
</comment>
<feature type="transmembrane region" description="Helical" evidence="8">
    <location>
        <begin position="6"/>
        <end position="24"/>
    </location>
</feature>
<evidence type="ECO:0000256" key="8">
    <source>
        <dbReference type="SAM" id="Phobius"/>
    </source>
</evidence>
<keyword evidence="5 8" id="KW-0812">Transmembrane</keyword>
<proteinExistence type="inferred from homology"/>